<dbReference type="GO" id="GO:0002098">
    <property type="term" value="P:tRNA wobble uridine modification"/>
    <property type="evidence" value="ECO:0007669"/>
    <property type="project" value="TreeGrafter"/>
</dbReference>
<evidence type="ECO:0000256" key="5">
    <source>
        <dbReference type="SAM" id="MobiDB-lite"/>
    </source>
</evidence>
<evidence type="ECO:0000256" key="1">
    <source>
        <dbReference type="ARBA" id="ARBA00001974"/>
    </source>
</evidence>
<dbReference type="PANTHER" id="PTHR11806">
    <property type="entry name" value="GLUCOSE INHIBITED DIVISION PROTEIN A"/>
    <property type="match status" value="1"/>
</dbReference>
<feature type="region of interest" description="Disordered" evidence="5">
    <location>
        <begin position="120"/>
        <end position="215"/>
    </location>
</feature>
<feature type="region of interest" description="Disordered" evidence="5">
    <location>
        <begin position="881"/>
        <end position="936"/>
    </location>
</feature>
<feature type="compositionally biased region" description="Basic and acidic residues" evidence="5">
    <location>
        <begin position="1309"/>
        <end position="1320"/>
    </location>
</feature>
<feature type="compositionally biased region" description="Basic and acidic residues" evidence="5">
    <location>
        <begin position="449"/>
        <end position="462"/>
    </location>
</feature>
<feature type="region of interest" description="Disordered" evidence="5">
    <location>
        <begin position="1"/>
        <end position="33"/>
    </location>
</feature>
<dbReference type="GO" id="GO:0050660">
    <property type="term" value="F:flavin adenine dinucleotide binding"/>
    <property type="evidence" value="ECO:0007669"/>
    <property type="project" value="InterPro"/>
</dbReference>
<feature type="compositionally biased region" description="Basic and acidic residues" evidence="5">
    <location>
        <begin position="1212"/>
        <end position="1223"/>
    </location>
</feature>
<feature type="compositionally biased region" description="Basic and acidic residues" evidence="5">
    <location>
        <begin position="130"/>
        <end position="163"/>
    </location>
</feature>
<accession>A0A0F7U7X3</accession>
<proteinExistence type="predicted"/>
<evidence type="ECO:0000313" key="7">
    <source>
        <dbReference type="EMBL" id="CEL65903.1"/>
    </source>
</evidence>
<dbReference type="GO" id="GO:0030488">
    <property type="term" value="P:tRNA methylation"/>
    <property type="evidence" value="ECO:0007669"/>
    <property type="project" value="TreeGrafter"/>
</dbReference>
<feature type="region of interest" description="Disordered" evidence="5">
    <location>
        <begin position="1207"/>
        <end position="1232"/>
    </location>
</feature>
<dbReference type="Gene3D" id="3.50.50.60">
    <property type="entry name" value="FAD/NAD(P)-binding domain"/>
    <property type="match status" value="2"/>
</dbReference>
<feature type="compositionally biased region" description="Basic and acidic residues" evidence="5">
    <location>
        <begin position="920"/>
        <end position="936"/>
    </location>
</feature>
<dbReference type="Pfam" id="PF01134">
    <property type="entry name" value="GIDA"/>
    <property type="match status" value="2"/>
</dbReference>
<dbReference type="InterPro" id="IPR040131">
    <property type="entry name" value="MnmG_N"/>
</dbReference>
<dbReference type="InterPro" id="IPR047001">
    <property type="entry name" value="MnmG_C_subdom"/>
</dbReference>
<keyword evidence="2" id="KW-0285">Flavoprotein</keyword>
<dbReference type="Gene3D" id="1.10.150.570">
    <property type="entry name" value="GidA associated domain, C-terminal subdomain"/>
    <property type="match status" value="1"/>
</dbReference>
<dbReference type="Gene3D" id="2.40.30.260">
    <property type="match status" value="1"/>
</dbReference>
<dbReference type="EMBL" id="LN714480">
    <property type="protein sequence ID" value="CEL65903.1"/>
    <property type="molecule type" value="Genomic_DNA"/>
</dbReference>
<name>A0A0F7U7X3_NEOCL</name>
<feature type="domain" description="tRNA uridine 5-carboxymethylaminomethyl modification enzyme C-terminal subdomain" evidence="6">
    <location>
        <begin position="1366"/>
        <end position="1439"/>
    </location>
</feature>
<organism evidence="7">
    <name type="scientific">Neospora caninum (strain Liverpool)</name>
    <dbReference type="NCBI Taxonomy" id="572307"/>
    <lineage>
        <taxon>Eukaryota</taxon>
        <taxon>Sar</taxon>
        <taxon>Alveolata</taxon>
        <taxon>Apicomplexa</taxon>
        <taxon>Conoidasida</taxon>
        <taxon>Coccidia</taxon>
        <taxon>Eucoccidiorida</taxon>
        <taxon>Eimeriorina</taxon>
        <taxon>Sarcocystidae</taxon>
        <taxon>Neospora</taxon>
    </lineage>
</organism>
<dbReference type="InterPro" id="IPR036188">
    <property type="entry name" value="FAD/NAD-bd_sf"/>
</dbReference>
<feature type="region of interest" description="Disordered" evidence="5">
    <location>
        <begin position="1291"/>
        <end position="1320"/>
    </location>
</feature>
<evidence type="ECO:0000256" key="2">
    <source>
        <dbReference type="ARBA" id="ARBA00022630"/>
    </source>
</evidence>
<dbReference type="SMART" id="SM01228">
    <property type="entry name" value="GIDA_assoc_3"/>
    <property type="match status" value="1"/>
</dbReference>
<keyword evidence="4" id="KW-0175">Coiled coil</keyword>
<feature type="region of interest" description="Disordered" evidence="5">
    <location>
        <begin position="449"/>
        <end position="511"/>
    </location>
</feature>
<protein>
    <submittedName>
        <fullName evidence="7">tRNA uridine 5-carboxymethylaminomethyl modification enzyme GidA, related</fullName>
    </submittedName>
</protein>
<sequence>MLAPPPTMNSLPSPSSGVHTPESRGGEETGKGEKAKATVLSRVFAVAFFSAFIFHVLPDKPCVILGAVAVSAAHQAGARTPRAIPFGPKEGMPCLPHPFHVPPLKLVSLWLPRWASPPLARHHWSPAPGEGRETARPWRSRDCGGVASKEDETRERDGAEESRLWSVRTPQGDPRLRQPDRRRARRRSRVEDRIRGGRSREPWEEKKREDGYTKGWGTPDVSRFLSFLSFPSSTSLLASFPCWLSCSSPRSSFPASFPALSRRLPPLSSPSPRLSSTHSSSFPFRVSTASSSSSSSAPPPLAVSPPSWPLSLFSSAPFPLFDVCVVGAGHAGLEAALASARVGALTLLVTQSVRTLGELSCNPSIGGIGKGTLVSEVDAFGGGIGRWADQAAIHWRVLNASRGPATWGVRAQIDRKIYKRVVGNEVRDRVARGEFALVEGRATALLVEDERPGTGARDERQDGGAMRQSCFRSPAGWAAEEASAETDCFSQAEGDAEEEDLDGEEGRREKRKTVFLAETRAGRAPRCGGGTGRKRRRVVGVRVRCARNRDGRDSALPPDADEEVEIFARTLVITAGTFLNGKCSTGPSCAVEAGRLSSFPFASSSSLPSAASEKVSSGARHAVEAAKPARRGSACSPARREESSPQEKSASELSASLRSLGFALGRFKTGTPARLYRHSVDFGSLQEQPSDRSPSPFSFLNSPSRLLKVHPSTVSCHLTYTNRETHAIVRSHLDELPEHSGGEGRRGLGPRYCPSIATKVLRFPDRPRHAVWLEPEGRDSPLIYPNGLSGAFSPATQLALLRSIKGLENVEMSAPAYDVEYDFVWPSSLSISLETKAVAGLFLAGQVIGTTGYEEAAAMGLLAGWNAALRALRDKTRCASASANSTDAKHRDAGTPHQAAKEEKAAMQREAAEARSASEAGEKQKEKPVHGDDGRTAVGAERRAAVTVCETREEGSENELFSVTASSLPPAISLNREKFLIGVCAHDLTQTGVEEPYRMFASRSECRLSTRPDNADFRCIDTALRGGIVRDAERIESTRRRRQKAESLLHFLRSYHLPASQWRARVRMMVTTGRSLFSSASSFPDASTAPAWPSSTSSCCPSSAAPASLVSSFPSSASSSVSSSVSSCPEGICLFTPWLLVEKSLLHLLAKLGASERSWKAAELVSALPSSFFPASTDPGLSSSTSSLSLPPCPSLPCFSASAVSQDESEQETTKNAHDREGHTPVGSEASLSRPGYEEIKKFVPLLRRPLQLVLLLCLLHEGYRHPSVHTSSSPSSSSFSSSSSLSVSTSSFSTGEPVSLEGGSEDETGPKAKDEIGESHDRRLWVSERREKLERHARLKSALERLLRNWEDELETIAVTTAAECRYSAYFEGQEKEAAIIRGKVDTKIPPSIQYSRANFPSFSTEELEQLEAHRPQSLREAARVPGLHPASLLFLYRFLSQSKGRK</sequence>
<evidence type="ECO:0000256" key="3">
    <source>
        <dbReference type="ARBA" id="ARBA00022827"/>
    </source>
</evidence>
<feature type="compositionally biased region" description="Acidic residues" evidence="5">
    <location>
        <begin position="494"/>
        <end position="503"/>
    </location>
</feature>
<feature type="compositionally biased region" description="Polar residues" evidence="5">
    <location>
        <begin position="8"/>
        <end position="18"/>
    </location>
</feature>
<comment type="cofactor">
    <cofactor evidence="1">
        <name>FAD</name>
        <dbReference type="ChEBI" id="CHEBI:57692"/>
    </cofactor>
</comment>
<dbReference type="InterPro" id="IPR002218">
    <property type="entry name" value="MnmG-rel"/>
</dbReference>
<gene>
    <name evidence="7" type="ORF">BN1204_017330</name>
</gene>
<feature type="compositionally biased region" description="Basic and acidic residues" evidence="5">
    <location>
        <begin position="887"/>
        <end position="913"/>
    </location>
</feature>
<dbReference type="InterPro" id="IPR044920">
    <property type="entry name" value="MnmG_C_subdom_sf"/>
</dbReference>
<evidence type="ECO:0000259" key="6">
    <source>
        <dbReference type="SMART" id="SM01228"/>
    </source>
</evidence>
<feature type="compositionally biased region" description="Basic and acidic residues" evidence="5">
    <location>
        <begin position="189"/>
        <end position="212"/>
    </location>
</feature>
<dbReference type="PANTHER" id="PTHR11806:SF0">
    <property type="entry name" value="PROTEIN MTO1 HOMOLOG, MITOCHONDRIAL"/>
    <property type="match status" value="1"/>
</dbReference>
<dbReference type="Pfam" id="PF13932">
    <property type="entry name" value="SAM_GIDA_C"/>
    <property type="match status" value="1"/>
</dbReference>
<feature type="coiled-coil region" evidence="4">
    <location>
        <begin position="1330"/>
        <end position="1361"/>
    </location>
</feature>
<reference evidence="7" key="1">
    <citation type="journal article" date="2015" name="PLoS ONE">
        <title>Comprehensive Evaluation of Toxoplasma gondii VEG and Neospora caninum LIV Genomes with Tachyzoite Stage Transcriptome and Proteome Defines Novel Transcript Features.</title>
        <authorList>
            <person name="Ramaprasad A."/>
            <person name="Mourier T."/>
            <person name="Naeem R."/>
            <person name="Malas T.B."/>
            <person name="Moussa E."/>
            <person name="Panigrahi A."/>
            <person name="Vermont S.J."/>
            <person name="Otto T.D."/>
            <person name="Wastling J."/>
            <person name="Pain A."/>
        </authorList>
    </citation>
    <scope>NUCLEOTIDE SEQUENCE</scope>
    <source>
        <strain evidence="7">Liverpool</strain>
    </source>
</reference>
<dbReference type="InterPro" id="IPR026904">
    <property type="entry name" value="MnmG_C"/>
</dbReference>
<evidence type="ECO:0000256" key="4">
    <source>
        <dbReference type="SAM" id="Coils"/>
    </source>
</evidence>
<keyword evidence="3" id="KW-0274">FAD</keyword>
<feature type="compositionally biased region" description="Basic and acidic residues" evidence="5">
    <location>
        <begin position="21"/>
        <end position="33"/>
    </location>
</feature>
<feature type="region of interest" description="Disordered" evidence="5">
    <location>
        <begin position="618"/>
        <end position="652"/>
    </location>
</feature>
<dbReference type="SUPFAM" id="SSF51905">
    <property type="entry name" value="FAD/NAD(P)-binding domain"/>
    <property type="match status" value="2"/>
</dbReference>